<sequence>MQPVRLCQPLPQQFIPRTSDPTPAPGDKDDPKAFLCWTQQVVVQQRPSGSSQILAGIIPTSFFAATITFIPLFHNSVAALLAKNGSDTAVIHQAMTVYRVAIQGTTDVAHQAWTGIRYPFAALAEEDMPLRMCCRLFGTRPDGIAFLVLKAVVSASLSQPW</sequence>
<proteinExistence type="predicted"/>
<dbReference type="AlphaFoldDB" id="A0A139HDV1"/>
<name>A0A139HDV1_9PEZI</name>
<dbReference type="Proteomes" id="UP000070133">
    <property type="component" value="Unassembled WGS sequence"/>
</dbReference>
<evidence type="ECO:0000313" key="2">
    <source>
        <dbReference type="Proteomes" id="UP000070133"/>
    </source>
</evidence>
<evidence type="ECO:0000313" key="1">
    <source>
        <dbReference type="EMBL" id="KXT00651.1"/>
    </source>
</evidence>
<gene>
    <name evidence="1" type="ORF">AC578_4044</name>
</gene>
<organism evidence="1 2">
    <name type="scientific">Pseudocercospora eumusae</name>
    <dbReference type="NCBI Taxonomy" id="321146"/>
    <lineage>
        <taxon>Eukaryota</taxon>
        <taxon>Fungi</taxon>
        <taxon>Dikarya</taxon>
        <taxon>Ascomycota</taxon>
        <taxon>Pezizomycotina</taxon>
        <taxon>Dothideomycetes</taxon>
        <taxon>Dothideomycetidae</taxon>
        <taxon>Mycosphaerellales</taxon>
        <taxon>Mycosphaerellaceae</taxon>
        <taxon>Pseudocercospora</taxon>
    </lineage>
</organism>
<reference evidence="1 2" key="1">
    <citation type="submission" date="2015-07" db="EMBL/GenBank/DDBJ databases">
        <title>Comparative genomics of the Sigatoka disease complex on banana suggests a link between parallel evolutionary changes in Pseudocercospora fijiensis and Pseudocercospora eumusae and increased virulence on the banana host.</title>
        <authorList>
            <person name="Chang T.-C."/>
            <person name="Salvucci A."/>
            <person name="Crous P.W."/>
            <person name="Stergiopoulos I."/>
        </authorList>
    </citation>
    <scope>NUCLEOTIDE SEQUENCE [LARGE SCALE GENOMIC DNA]</scope>
    <source>
        <strain evidence="1 2">CBS 114824</strain>
    </source>
</reference>
<dbReference type="EMBL" id="LFZN01000069">
    <property type="protein sequence ID" value="KXT00651.1"/>
    <property type="molecule type" value="Genomic_DNA"/>
</dbReference>
<comment type="caution">
    <text evidence="1">The sequence shown here is derived from an EMBL/GenBank/DDBJ whole genome shotgun (WGS) entry which is preliminary data.</text>
</comment>
<keyword evidence="2" id="KW-1185">Reference proteome</keyword>
<accession>A0A139HDV1</accession>
<protein>
    <submittedName>
        <fullName evidence="1">Uncharacterized protein</fullName>
    </submittedName>
</protein>